<organism evidence="14 15">
    <name type="scientific">Akkermansia massiliensis</name>
    <dbReference type="NCBI Taxonomy" id="2927224"/>
    <lineage>
        <taxon>Bacteria</taxon>
        <taxon>Pseudomonadati</taxon>
        <taxon>Verrucomicrobiota</taxon>
        <taxon>Verrucomicrobiia</taxon>
        <taxon>Verrucomicrobiales</taxon>
        <taxon>Akkermansiaceae</taxon>
        <taxon>Akkermansia</taxon>
    </lineage>
</organism>
<evidence type="ECO:0000256" key="12">
    <source>
        <dbReference type="SAM" id="Phobius"/>
    </source>
</evidence>
<evidence type="ECO:0000256" key="7">
    <source>
        <dbReference type="ARBA" id="ARBA00023173"/>
    </source>
</evidence>
<dbReference type="GO" id="GO:0005254">
    <property type="term" value="F:chloride channel activity"/>
    <property type="evidence" value="ECO:0007669"/>
    <property type="project" value="UniProtKB-KW"/>
</dbReference>
<dbReference type="InterPro" id="IPR000644">
    <property type="entry name" value="CBS_dom"/>
</dbReference>
<dbReference type="Pfam" id="PF00654">
    <property type="entry name" value="Voltage_CLC"/>
    <property type="match status" value="1"/>
</dbReference>
<evidence type="ECO:0000256" key="9">
    <source>
        <dbReference type="ARBA" id="ARBA00023303"/>
    </source>
</evidence>
<evidence type="ECO:0000256" key="2">
    <source>
        <dbReference type="ARBA" id="ARBA00022448"/>
    </source>
</evidence>
<evidence type="ECO:0000256" key="11">
    <source>
        <dbReference type="SAM" id="MobiDB-lite"/>
    </source>
</evidence>
<evidence type="ECO:0000259" key="13">
    <source>
        <dbReference type="PROSITE" id="PS51371"/>
    </source>
</evidence>
<dbReference type="SUPFAM" id="SSF81340">
    <property type="entry name" value="Clc chloride channel"/>
    <property type="match status" value="1"/>
</dbReference>
<dbReference type="InterPro" id="IPR050368">
    <property type="entry name" value="ClC-type_chloride_channel"/>
</dbReference>
<dbReference type="Proteomes" id="UP000642553">
    <property type="component" value="Chromosome"/>
</dbReference>
<keyword evidence="7" id="KW-0869">Chloride channel</keyword>
<dbReference type="InterPro" id="IPR014743">
    <property type="entry name" value="Cl-channel_core"/>
</dbReference>
<evidence type="ECO:0000256" key="1">
    <source>
        <dbReference type="ARBA" id="ARBA00004141"/>
    </source>
</evidence>
<feature type="transmembrane region" description="Helical" evidence="12">
    <location>
        <begin position="273"/>
        <end position="294"/>
    </location>
</feature>
<dbReference type="Pfam" id="PF00571">
    <property type="entry name" value="CBS"/>
    <property type="match status" value="1"/>
</dbReference>
<name>A0AAE6W0X9_9BACT</name>
<proteinExistence type="predicted"/>
<evidence type="ECO:0000256" key="3">
    <source>
        <dbReference type="ARBA" id="ARBA00022692"/>
    </source>
</evidence>
<sequence>MDGRRSQPAGVPSTRPAMTDKKNQPAAKTRISWSWLRMALSLREKVKLGDKQVIFIWAVVVGALGALTALVFEMGVELVQDVLTGRTSYKQIQVFQEMASQDWAWCIFVPAAGGLLAGLTLLFTHRFVPAKATEYMEAVALGNGYVPPKPSLLRSLSAVFSVGSGASIGREGPLVQAAAVVGSALGRFFHLSAPRLRLVVACAAASGMSSAFHTPLAGGLFVSEIVLGALTIDFLAPLLVASCAGYFTMGLFHEPAPIYQLQQEVSLTGNQHVLWCVLLGALASLVASFWLLILKKSRQYLNGKRQWLPVRLMAAGMLVGVIAIFYPEIVGNGKNIITSLIHYEFDATRAGILLFLKIFTVAIVFGVGTVGGALTPSLTIGSVCGFLFSAALTQLGVPGDHAIAYSLVGMAAFFTTAANAPITSLVLVVEFTMAGHMMFPLIIGVLVSYGMARLTKAQSMYHDSLAFGPRSTFDKPLAQVQLQDVARKDPPVVHPLDKFGTIASMLIKNPAQPIFVTSPAGKYLGSVVAEDVAAFARNKELAQAVLAMDVLRSDMPTLPADMHLPEALGIFSRPHCSESLALVNPNNDLLLGVVNKTDLYLVLSEIMRREKLQ</sequence>
<feature type="transmembrane region" description="Helical" evidence="12">
    <location>
        <begin position="373"/>
        <end position="392"/>
    </location>
</feature>
<dbReference type="Gene3D" id="3.10.580.10">
    <property type="entry name" value="CBS-domain"/>
    <property type="match status" value="1"/>
</dbReference>
<feature type="transmembrane region" description="Helical" evidence="12">
    <location>
        <begin position="404"/>
        <end position="427"/>
    </location>
</feature>
<feature type="region of interest" description="Disordered" evidence="11">
    <location>
        <begin position="1"/>
        <end position="26"/>
    </location>
</feature>
<keyword evidence="10" id="KW-0129">CBS domain</keyword>
<feature type="domain" description="CBS" evidence="13">
    <location>
        <begin position="551"/>
        <end position="610"/>
    </location>
</feature>
<evidence type="ECO:0000256" key="10">
    <source>
        <dbReference type="PROSITE-ProRule" id="PRU00703"/>
    </source>
</evidence>
<dbReference type="PANTHER" id="PTHR43427:SF6">
    <property type="entry name" value="CHLORIDE CHANNEL PROTEIN CLC-E"/>
    <property type="match status" value="1"/>
</dbReference>
<reference evidence="14" key="1">
    <citation type="submission" date="2018-05" db="EMBL/GenBank/DDBJ databases">
        <title>Complete genome sequnece of Akkermansia muciniphila EB-AMDK-40.</title>
        <authorList>
            <person name="Nam Y.-D."/>
            <person name="Chung W.-H."/>
            <person name="Park Y.S."/>
            <person name="Kang J."/>
        </authorList>
    </citation>
    <scope>NUCLEOTIDE SEQUENCE</scope>
    <source>
        <strain evidence="14">EB-AMDK-40</strain>
    </source>
</reference>
<dbReference type="AlphaFoldDB" id="A0AAE6W0X9"/>
<keyword evidence="4 12" id="KW-1133">Transmembrane helix</keyword>
<dbReference type="Gene3D" id="1.10.3080.10">
    <property type="entry name" value="Clc chloride channel"/>
    <property type="match status" value="1"/>
</dbReference>
<keyword evidence="6 12" id="KW-0472">Membrane</keyword>
<dbReference type="EMBL" id="CP029701">
    <property type="protein sequence ID" value="QHV63776.1"/>
    <property type="molecule type" value="Genomic_DNA"/>
</dbReference>
<dbReference type="CDD" id="cd00400">
    <property type="entry name" value="Voltage_gated_ClC"/>
    <property type="match status" value="1"/>
</dbReference>
<keyword evidence="9" id="KW-0407">Ion channel</keyword>
<feature type="transmembrane region" description="Helical" evidence="12">
    <location>
        <begin position="103"/>
        <end position="123"/>
    </location>
</feature>
<feature type="transmembrane region" description="Helical" evidence="12">
    <location>
        <begin position="306"/>
        <end position="326"/>
    </location>
</feature>
<feature type="transmembrane region" description="Helical" evidence="12">
    <location>
        <begin position="53"/>
        <end position="72"/>
    </location>
</feature>
<accession>A0AAE6W0X9</accession>
<feature type="transmembrane region" description="Helical" evidence="12">
    <location>
        <begin position="347"/>
        <end position="367"/>
    </location>
</feature>
<evidence type="ECO:0000256" key="5">
    <source>
        <dbReference type="ARBA" id="ARBA00023065"/>
    </source>
</evidence>
<evidence type="ECO:0000256" key="8">
    <source>
        <dbReference type="ARBA" id="ARBA00023214"/>
    </source>
</evidence>
<feature type="transmembrane region" description="Helical" evidence="12">
    <location>
        <begin position="225"/>
        <end position="252"/>
    </location>
</feature>
<evidence type="ECO:0000313" key="15">
    <source>
        <dbReference type="Proteomes" id="UP000642553"/>
    </source>
</evidence>
<dbReference type="InterPro" id="IPR001807">
    <property type="entry name" value="ClC"/>
</dbReference>
<dbReference type="PROSITE" id="PS51371">
    <property type="entry name" value="CBS"/>
    <property type="match status" value="1"/>
</dbReference>
<dbReference type="PANTHER" id="PTHR43427">
    <property type="entry name" value="CHLORIDE CHANNEL PROTEIN CLC-E"/>
    <property type="match status" value="1"/>
</dbReference>
<keyword evidence="3 12" id="KW-0812">Transmembrane</keyword>
<evidence type="ECO:0000313" key="14">
    <source>
        <dbReference type="EMBL" id="QHV63776.1"/>
    </source>
</evidence>
<comment type="subcellular location">
    <subcellularLocation>
        <location evidence="1">Membrane</location>
        <topology evidence="1">Multi-pass membrane protein</topology>
    </subcellularLocation>
</comment>
<evidence type="ECO:0000256" key="6">
    <source>
        <dbReference type="ARBA" id="ARBA00023136"/>
    </source>
</evidence>
<keyword evidence="2" id="KW-0813">Transport</keyword>
<dbReference type="SUPFAM" id="SSF54631">
    <property type="entry name" value="CBS-domain pair"/>
    <property type="match status" value="1"/>
</dbReference>
<dbReference type="InterPro" id="IPR046342">
    <property type="entry name" value="CBS_dom_sf"/>
</dbReference>
<keyword evidence="8" id="KW-0868">Chloride</keyword>
<keyword evidence="5" id="KW-0406">Ion transport</keyword>
<evidence type="ECO:0000256" key="4">
    <source>
        <dbReference type="ARBA" id="ARBA00022989"/>
    </source>
</evidence>
<gene>
    <name evidence="14" type="ORF">DMI76_10540</name>
</gene>
<dbReference type="PRINTS" id="PR00762">
    <property type="entry name" value="CLCHANNEL"/>
</dbReference>
<protein>
    <submittedName>
        <fullName evidence="14">CBS domain-containing protein</fullName>
    </submittedName>
</protein>
<dbReference type="GO" id="GO:0034707">
    <property type="term" value="C:chloride channel complex"/>
    <property type="evidence" value="ECO:0007669"/>
    <property type="project" value="UniProtKB-KW"/>
</dbReference>